<dbReference type="PANTHER" id="PTHR33603:SF1">
    <property type="entry name" value="RIBOSOMAL RNA LARGE SUBUNIT METHYLTRANSFERASE H"/>
    <property type="match status" value="1"/>
</dbReference>
<evidence type="ECO:0000256" key="4">
    <source>
        <dbReference type="ARBA" id="ARBA00038303"/>
    </source>
</evidence>
<gene>
    <name evidence="5" type="ORF">CTOB1V02_LOCUS14126</name>
</gene>
<reference evidence="5" key="1">
    <citation type="submission" date="2020-11" db="EMBL/GenBank/DDBJ databases">
        <authorList>
            <person name="Tran Van P."/>
        </authorList>
    </citation>
    <scope>NUCLEOTIDE SEQUENCE</scope>
</reference>
<dbReference type="GO" id="GO:0032259">
    <property type="term" value="P:methylation"/>
    <property type="evidence" value="ECO:0007669"/>
    <property type="project" value="UniProtKB-KW"/>
</dbReference>
<evidence type="ECO:0000313" key="5">
    <source>
        <dbReference type="EMBL" id="CAD7236311.1"/>
    </source>
</evidence>
<dbReference type="AlphaFoldDB" id="A0A7R8WW80"/>
<dbReference type="EMBL" id="OB678097">
    <property type="protein sequence ID" value="CAD7236311.1"/>
    <property type="molecule type" value="Genomic_DNA"/>
</dbReference>
<comment type="similarity">
    <text evidence="4">Belongs to the RNA methyltransferase RlmH family.</text>
</comment>
<evidence type="ECO:0000256" key="1">
    <source>
        <dbReference type="ARBA" id="ARBA00022603"/>
    </source>
</evidence>
<evidence type="ECO:0000256" key="3">
    <source>
        <dbReference type="ARBA" id="ARBA00022691"/>
    </source>
</evidence>
<dbReference type="Pfam" id="PF02590">
    <property type="entry name" value="SPOUT_MTase"/>
    <property type="match status" value="1"/>
</dbReference>
<sequence length="150" mass="16524">MPRWVDHGVDEYQRRLPGWLGFTLRDVPLGQRSGKADPLRATADEGERQLKAIGRDTRVVAFERTGKAIDSEGLAVWIDELRNDACDGSLLVGGPEGLAPACFERADAIWSISAMTLAHPVVKVLLLEQIYRACAILDGSPYHRGQSTLR</sequence>
<dbReference type="OrthoDB" id="429744at2759"/>
<proteinExistence type="inferred from homology"/>
<accession>A0A7R8WW80</accession>
<name>A0A7R8WW80_9CRUS</name>
<dbReference type="GO" id="GO:0008168">
    <property type="term" value="F:methyltransferase activity"/>
    <property type="evidence" value="ECO:0007669"/>
    <property type="project" value="UniProtKB-KW"/>
</dbReference>
<dbReference type="InterPro" id="IPR003742">
    <property type="entry name" value="RlmH-like"/>
</dbReference>
<dbReference type="SUPFAM" id="SSF75217">
    <property type="entry name" value="alpha/beta knot"/>
    <property type="match status" value="1"/>
</dbReference>
<dbReference type="GO" id="GO:0006364">
    <property type="term" value="P:rRNA processing"/>
    <property type="evidence" value="ECO:0007669"/>
    <property type="project" value="InterPro"/>
</dbReference>
<keyword evidence="1" id="KW-0489">Methyltransferase</keyword>
<dbReference type="CDD" id="cd18081">
    <property type="entry name" value="RlmH-like"/>
    <property type="match status" value="1"/>
</dbReference>
<dbReference type="PIRSF" id="PIRSF004505">
    <property type="entry name" value="MT_bac"/>
    <property type="match status" value="1"/>
</dbReference>
<dbReference type="InterPro" id="IPR029028">
    <property type="entry name" value="Alpha/beta_knot_MTases"/>
</dbReference>
<dbReference type="PANTHER" id="PTHR33603">
    <property type="entry name" value="METHYLTRANSFERASE"/>
    <property type="match status" value="1"/>
</dbReference>
<keyword evidence="2" id="KW-0808">Transferase</keyword>
<dbReference type="Gene3D" id="3.40.1280.10">
    <property type="match status" value="1"/>
</dbReference>
<organism evidence="5">
    <name type="scientific">Cyprideis torosa</name>
    <dbReference type="NCBI Taxonomy" id="163714"/>
    <lineage>
        <taxon>Eukaryota</taxon>
        <taxon>Metazoa</taxon>
        <taxon>Ecdysozoa</taxon>
        <taxon>Arthropoda</taxon>
        <taxon>Crustacea</taxon>
        <taxon>Oligostraca</taxon>
        <taxon>Ostracoda</taxon>
        <taxon>Podocopa</taxon>
        <taxon>Podocopida</taxon>
        <taxon>Cytherocopina</taxon>
        <taxon>Cytheroidea</taxon>
        <taxon>Cytherideidae</taxon>
        <taxon>Cyprideis</taxon>
    </lineage>
</organism>
<dbReference type="InterPro" id="IPR029026">
    <property type="entry name" value="tRNA_m1G_MTases_N"/>
</dbReference>
<dbReference type="NCBIfam" id="NF000986">
    <property type="entry name" value="PRK00103.1-4"/>
    <property type="match status" value="1"/>
</dbReference>
<protein>
    <submittedName>
        <fullName evidence="5">Uncharacterized protein</fullName>
    </submittedName>
</protein>
<keyword evidence="3" id="KW-0949">S-adenosyl-L-methionine</keyword>
<evidence type="ECO:0000256" key="2">
    <source>
        <dbReference type="ARBA" id="ARBA00022679"/>
    </source>
</evidence>
<dbReference type="HAMAP" id="MF_00658">
    <property type="entry name" value="23SrRNA_methyltr_H"/>
    <property type="match status" value="1"/>
</dbReference>